<evidence type="ECO:0000313" key="2">
    <source>
        <dbReference type="EMBL" id="KAK0654083.1"/>
    </source>
</evidence>
<comment type="caution">
    <text evidence="2">The sequence shown here is derived from an EMBL/GenBank/DDBJ whole genome shotgun (WGS) entry which is preliminary data.</text>
</comment>
<keyword evidence="3" id="KW-1185">Reference proteome</keyword>
<reference evidence="2" key="1">
    <citation type="submission" date="2023-06" db="EMBL/GenBank/DDBJ databases">
        <title>Multi-omics analyses reveal the molecular pathogenesis toolkit of Lasiodiplodia hormozganensis, a cross-kingdom pathogen.</title>
        <authorList>
            <person name="Felix C."/>
            <person name="Meneses R."/>
            <person name="Goncalves M.F.M."/>
            <person name="Tilleman L."/>
            <person name="Duarte A.S."/>
            <person name="Jorrin-Novo J.V."/>
            <person name="Van De Peer Y."/>
            <person name="Deforce D."/>
            <person name="Van Nieuwerburgh F."/>
            <person name="Esteves A.C."/>
            <person name="Alves A."/>
        </authorList>
    </citation>
    <scope>NUCLEOTIDE SEQUENCE</scope>
    <source>
        <strain evidence="2">CBS 339.90</strain>
    </source>
</reference>
<proteinExistence type="predicted"/>
<name>A0AA40CYN2_9PEZI</name>
<dbReference type="Proteomes" id="UP001175001">
    <property type="component" value="Unassembled WGS sequence"/>
</dbReference>
<gene>
    <name evidence="2" type="ORF">DIS24_g5443</name>
</gene>
<accession>A0AA40CYN2</accession>
<dbReference type="AlphaFoldDB" id="A0AA40CYN2"/>
<evidence type="ECO:0000313" key="3">
    <source>
        <dbReference type="Proteomes" id="UP001175001"/>
    </source>
</evidence>
<protein>
    <submittedName>
        <fullName evidence="2">Uncharacterized protein</fullName>
    </submittedName>
</protein>
<feature type="region of interest" description="Disordered" evidence="1">
    <location>
        <begin position="1"/>
        <end position="33"/>
    </location>
</feature>
<sequence length="266" mass="29261">MSDIVQSIEGTGGDAAATTKNSNNAPGWQRGPKPKMAYQCGNLDDVLSAIQYEIQMHSQSLIPEEASCRMQLMLSAALEFPKARNASTPAAATTSSSLNKATNASIDPDPCPGYSIAASLSNFCDSKEKLKYQRVVARAIIGAVAAADGFKYTERRAVDTTTSDGYRFWYVCRDSLQNKDRVANKRRAEVHEYGPDAKETFDCKGGARITFSISNLWVDVWYHHLPIHDSSFELDRVKSIQGKEEQQDMASYKFINDLGFGLGLGH</sequence>
<organism evidence="2 3">
    <name type="scientific">Lasiodiplodia hormozganensis</name>
    <dbReference type="NCBI Taxonomy" id="869390"/>
    <lineage>
        <taxon>Eukaryota</taxon>
        <taxon>Fungi</taxon>
        <taxon>Dikarya</taxon>
        <taxon>Ascomycota</taxon>
        <taxon>Pezizomycotina</taxon>
        <taxon>Dothideomycetes</taxon>
        <taxon>Dothideomycetes incertae sedis</taxon>
        <taxon>Botryosphaeriales</taxon>
        <taxon>Botryosphaeriaceae</taxon>
        <taxon>Lasiodiplodia</taxon>
    </lineage>
</organism>
<evidence type="ECO:0000256" key="1">
    <source>
        <dbReference type="SAM" id="MobiDB-lite"/>
    </source>
</evidence>
<dbReference type="EMBL" id="JAUJDW010000023">
    <property type="protein sequence ID" value="KAK0654083.1"/>
    <property type="molecule type" value="Genomic_DNA"/>
</dbReference>